<feature type="repeat" description="ANK" evidence="3">
    <location>
        <begin position="287"/>
        <end position="319"/>
    </location>
</feature>
<name>A0A9N8D6U7_9STRA</name>
<keyword evidence="2 3" id="KW-0040">ANK repeat</keyword>
<evidence type="ECO:0000256" key="1">
    <source>
        <dbReference type="ARBA" id="ARBA00022737"/>
    </source>
</evidence>
<evidence type="ECO:0000313" key="5">
    <source>
        <dbReference type="Proteomes" id="UP001153069"/>
    </source>
</evidence>
<dbReference type="AlphaFoldDB" id="A0A9N8D6U7"/>
<dbReference type="InterPro" id="IPR036770">
    <property type="entry name" value="Ankyrin_rpt-contain_sf"/>
</dbReference>
<protein>
    <submittedName>
        <fullName evidence="4">Repeat domain-containing protein 55</fullName>
    </submittedName>
</protein>
<dbReference type="Pfam" id="PF13606">
    <property type="entry name" value="Ank_3"/>
    <property type="match status" value="1"/>
</dbReference>
<feature type="repeat" description="ANK" evidence="3">
    <location>
        <begin position="252"/>
        <end position="285"/>
    </location>
</feature>
<dbReference type="Pfam" id="PF12796">
    <property type="entry name" value="Ank_2"/>
    <property type="match status" value="4"/>
</dbReference>
<keyword evidence="5" id="KW-1185">Reference proteome</keyword>
<keyword evidence="1" id="KW-0677">Repeat</keyword>
<dbReference type="PROSITE" id="PS50297">
    <property type="entry name" value="ANK_REP_REGION"/>
    <property type="match status" value="6"/>
</dbReference>
<feature type="repeat" description="ANK" evidence="3">
    <location>
        <begin position="449"/>
        <end position="481"/>
    </location>
</feature>
<dbReference type="Proteomes" id="UP001153069">
    <property type="component" value="Unassembled WGS sequence"/>
</dbReference>
<feature type="repeat" description="ANK" evidence="3">
    <location>
        <begin position="482"/>
        <end position="508"/>
    </location>
</feature>
<feature type="repeat" description="ANK" evidence="3">
    <location>
        <begin position="123"/>
        <end position="155"/>
    </location>
</feature>
<dbReference type="EMBL" id="CAICTM010000020">
    <property type="protein sequence ID" value="CAB9497493.1"/>
    <property type="molecule type" value="Genomic_DNA"/>
</dbReference>
<organism evidence="4 5">
    <name type="scientific">Seminavis robusta</name>
    <dbReference type="NCBI Taxonomy" id="568900"/>
    <lineage>
        <taxon>Eukaryota</taxon>
        <taxon>Sar</taxon>
        <taxon>Stramenopiles</taxon>
        <taxon>Ochrophyta</taxon>
        <taxon>Bacillariophyta</taxon>
        <taxon>Bacillariophyceae</taxon>
        <taxon>Bacillariophycidae</taxon>
        <taxon>Naviculales</taxon>
        <taxon>Naviculaceae</taxon>
        <taxon>Seminavis</taxon>
    </lineage>
</organism>
<dbReference type="SMART" id="SM00248">
    <property type="entry name" value="ANK"/>
    <property type="match status" value="10"/>
</dbReference>
<feature type="repeat" description="ANK" evidence="3">
    <location>
        <begin position="156"/>
        <end position="188"/>
    </location>
</feature>
<evidence type="ECO:0000313" key="4">
    <source>
        <dbReference type="EMBL" id="CAB9497493.1"/>
    </source>
</evidence>
<dbReference type="InterPro" id="IPR002110">
    <property type="entry name" value="Ankyrin_rpt"/>
</dbReference>
<feature type="repeat" description="ANK" evidence="3">
    <location>
        <begin position="320"/>
        <end position="353"/>
    </location>
</feature>
<dbReference type="PROSITE" id="PS50088">
    <property type="entry name" value="ANK_REPEAT"/>
    <property type="match status" value="7"/>
</dbReference>
<gene>
    <name evidence="4" type="ORF">SEMRO_20_G014410.1</name>
</gene>
<dbReference type="PANTHER" id="PTHR24123">
    <property type="entry name" value="ANKYRIN REPEAT-CONTAINING"/>
    <property type="match status" value="1"/>
</dbReference>
<sequence length="573" mass="63434">MSRDHKSNKKSKAALIHEAVEKFETLEKFVATFQDTIVTGGDDDEIFSALGDGVIFAALLESRDQGETLLLHACRRQLWEIAEWLLHHGAQVNVVVQQEEAPQHGTRHLSRETPLHYACKFNSGDRPWRYESRIGSLEVVRLLLENGANVHAEDAYGSTPVHLAAASGDARVLGLLLDHGGDILVGKDHPRTRPPFNLITSVEALDLVLERRPKLLEHTDQHGNGCIYWARNHQVLRRLLDRGANPNQANEHGYTPLHSGCASWRHDDDIQLLLEGGADINARTTEKLLTPLHVVCKGQNIVTAELFILHGADLSAKDYQGNTPLHLLCQTKGHEAYVGRLLRKGAPVNMQNNKGETPLHIACGYKVDERLVRAGLLAMQRFYTINRPRRHPPPSLASRLYRSLFTSAGGNNRNDDEAEVPEQDIYLVALVECLLRHCAGASVQMADVNGSTPLHIACRKGSRSLVRLLLKEGADPTARDSEGNTPVHAACFEGHWSLLPLLVDDGDDDEVNALSMKNHNEQLPSHAIFLHDNAPLDLLFHAVKDCSSGLHSWVGTIVAESRCKSVVGFMSLW</sequence>
<dbReference type="PRINTS" id="PR01415">
    <property type="entry name" value="ANKYRIN"/>
</dbReference>
<dbReference type="OrthoDB" id="116797at2759"/>
<evidence type="ECO:0000256" key="3">
    <source>
        <dbReference type="PROSITE-ProRule" id="PRU00023"/>
    </source>
</evidence>
<dbReference type="SUPFAM" id="SSF48403">
    <property type="entry name" value="Ankyrin repeat"/>
    <property type="match status" value="2"/>
</dbReference>
<dbReference type="Gene3D" id="1.25.40.20">
    <property type="entry name" value="Ankyrin repeat-containing domain"/>
    <property type="match status" value="3"/>
</dbReference>
<evidence type="ECO:0000256" key="2">
    <source>
        <dbReference type="ARBA" id="ARBA00023043"/>
    </source>
</evidence>
<dbReference type="InterPro" id="IPR051165">
    <property type="entry name" value="Multifunctional_ANK_Repeat"/>
</dbReference>
<accession>A0A9N8D6U7</accession>
<dbReference type="PANTHER" id="PTHR24123:SF141">
    <property type="entry name" value="ANKYRIN 2, ISOFORM U"/>
    <property type="match status" value="1"/>
</dbReference>
<reference evidence="4" key="1">
    <citation type="submission" date="2020-06" db="EMBL/GenBank/DDBJ databases">
        <authorList>
            <consortium name="Plant Systems Biology data submission"/>
        </authorList>
    </citation>
    <scope>NUCLEOTIDE SEQUENCE</scope>
    <source>
        <strain evidence="4">D6</strain>
    </source>
</reference>
<proteinExistence type="predicted"/>
<comment type="caution">
    <text evidence="4">The sequence shown here is derived from an EMBL/GenBank/DDBJ whole genome shotgun (WGS) entry which is preliminary data.</text>
</comment>